<evidence type="ECO:0000313" key="2">
    <source>
        <dbReference type="Proteomes" id="UP000470213"/>
    </source>
</evidence>
<gene>
    <name evidence="1" type="ORF">GTH32_01010</name>
</gene>
<evidence type="ECO:0008006" key="3">
    <source>
        <dbReference type="Google" id="ProtNLM"/>
    </source>
</evidence>
<dbReference type="AlphaFoldDB" id="A0A7X5RJM2"/>
<dbReference type="Proteomes" id="UP000470213">
    <property type="component" value="Unassembled WGS sequence"/>
</dbReference>
<evidence type="ECO:0000313" key="1">
    <source>
        <dbReference type="EMBL" id="NDV89776.1"/>
    </source>
</evidence>
<accession>A0A7X5RJM2</accession>
<name>A0A7X5RJM2_9ALTE</name>
<organism evidence="1 2">
    <name type="scientific">Alteromonas profundi</name>
    <dbReference type="NCBI Taxonomy" id="2696062"/>
    <lineage>
        <taxon>Bacteria</taxon>
        <taxon>Pseudomonadati</taxon>
        <taxon>Pseudomonadota</taxon>
        <taxon>Gammaproteobacteria</taxon>
        <taxon>Alteromonadales</taxon>
        <taxon>Alteromonadaceae</taxon>
        <taxon>Alteromonas/Salinimonas group</taxon>
        <taxon>Alteromonas</taxon>
    </lineage>
</organism>
<dbReference type="EMBL" id="JAAAWN010000001">
    <property type="protein sequence ID" value="NDV89776.1"/>
    <property type="molecule type" value="Genomic_DNA"/>
</dbReference>
<sequence length="454" mass="49566">MALCEDVVKRVFILGLCFSLISCGSDNVESQGVPAVSEDTVKEEIITPATATVSVDIQLLFDEDIAENLLQSTPENVNFPLGLKAAFDIEYKGAFRVIAEGESNSNFAVGALGYNPDNNSIYMAGHSHHNAIAEFAIPSDLSLEPEVINLPHAAVLQDYVTILDKKDVGRTTDRINGILYYDQNLLVSSEIWYDASAQNTDNLQVFTNAMDLASSNYKGMLKLEGAAKAAGYMSKVPAELVDTLGTEYLVGWASNYSITSRYSQGPSLYRFNPRDAIDAEVTLDTHIATDPLMVFPLAEGTQLVEGGNEFIEDISPIWGPGSQAMYGFIVPNTHYFLAVGRSGGLHSGYGYKITQDNGNLCGGPCPYESADVYNYYWLFDINDMLTAEEPWLVRPVSYGKWSHPYDESGAHVVIGGTFDEQRNMLYLALSGAGQVANYDRPPLIVGYQIAAKSP</sequence>
<keyword evidence="2" id="KW-1185">Reference proteome</keyword>
<proteinExistence type="predicted"/>
<comment type="caution">
    <text evidence="1">The sequence shown here is derived from an EMBL/GenBank/DDBJ whole genome shotgun (WGS) entry which is preliminary data.</text>
</comment>
<protein>
    <recommendedName>
        <fullName evidence="3">DUF4185 domain-containing protein</fullName>
    </recommendedName>
</protein>
<reference evidence="1 2" key="1">
    <citation type="submission" date="2020-01" db="EMBL/GenBank/DDBJ databases">
        <authorList>
            <person name="Chen J."/>
            <person name="Zhu S."/>
            <person name="Yang J."/>
        </authorList>
    </citation>
    <scope>NUCLEOTIDE SEQUENCE [LARGE SCALE GENOMIC DNA]</scope>
    <source>
        <strain evidence="1 2">345S023</strain>
    </source>
</reference>
<dbReference type="RefSeq" id="WP_163083369.1">
    <property type="nucleotide sequence ID" value="NZ_JAAAWN010000001.1"/>
</dbReference>